<proteinExistence type="predicted"/>
<sequence>MRYLTNKTILLLSPQPWAHVKISKHHYAQLLAQHNRVYFVEPPLDHGPVGITCHPIPEQENVWQVVYRSFFPRRIRFHLPWLYKRLMHLQIQRINQAIGGTADLVWSFDFNTFPDLRAFGAQQTIFHPVDPMADPASINIGYSADLIFSVSQSILRTFADPRLATKCHWINHGLSAPFAQLARAPLPRQAGPIRAGCFGNFSRPVLQVQALHRMVREHPNVQFHFWGPYDPAAPLIPFLQNQPHVTLHGMVDKPQLAQQAAQMDLFILAYADDGYSYDRSNAHKLLEYLATGKVVVSSLIETYRHQPMLIRAPADGDDHQLAPLFAETVAQLDFYNRPTLQTQRRTLALENLYEKHLLRIDTLLTQSVTEKVKHA</sequence>
<gene>
    <name evidence="1" type="ordered locus">Mmc1_3089</name>
</gene>
<dbReference type="Gene3D" id="3.40.50.2000">
    <property type="entry name" value="Glycogen Phosphorylase B"/>
    <property type="match status" value="1"/>
</dbReference>
<reference evidence="1 2" key="2">
    <citation type="journal article" date="2012" name="Int. J. Syst. Evol. Microbiol.">
        <title>Magnetococcus marinus gen. nov., sp. nov., a marine, magnetotactic bacterium that represents a novel lineage (Magnetococcaceae fam. nov.; Magnetococcales ord. nov.) at the base of the Alphaproteobacteria.</title>
        <authorList>
            <person name="Bazylinski D.A."/>
            <person name="Williams T.J."/>
            <person name="Lefevre C.T."/>
            <person name="Berg R.J."/>
            <person name="Zhang C.L."/>
            <person name="Bowser S.S."/>
            <person name="Dean A.J."/>
            <person name="Beveridge T.J."/>
        </authorList>
    </citation>
    <scope>NUCLEOTIDE SEQUENCE [LARGE SCALE GENOMIC DNA]</scope>
    <source>
        <strain evidence="2">ATCC BAA-1437 / JCM 17883 / MC-1</strain>
    </source>
</reference>
<keyword evidence="2" id="KW-1185">Reference proteome</keyword>
<dbReference type="Pfam" id="PF13692">
    <property type="entry name" value="Glyco_trans_1_4"/>
    <property type="match status" value="1"/>
</dbReference>
<evidence type="ECO:0008006" key="3">
    <source>
        <dbReference type="Google" id="ProtNLM"/>
    </source>
</evidence>
<dbReference type="OrthoDB" id="9816564at2"/>
<dbReference type="HOGENOM" id="CLU_769035_0_0_5"/>
<dbReference type="AlphaFoldDB" id="A0LC87"/>
<dbReference type="RefSeq" id="WP_011714643.1">
    <property type="nucleotide sequence ID" value="NC_008576.1"/>
</dbReference>
<dbReference type="Proteomes" id="UP000002586">
    <property type="component" value="Chromosome"/>
</dbReference>
<evidence type="ECO:0000313" key="2">
    <source>
        <dbReference type="Proteomes" id="UP000002586"/>
    </source>
</evidence>
<dbReference type="STRING" id="156889.Mmc1_3089"/>
<dbReference type="KEGG" id="mgm:Mmc1_3089"/>
<dbReference type="EMBL" id="CP000471">
    <property type="protein sequence ID" value="ABK45580.1"/>
    <property type="molecule type" value="Genomic_DNA"/>
</dbReference>
<dbReference type="eggNOG" id="COG0438">
    <property type="taxonomic scope" value="Bacteria"/>
</dbReference>
<protein>
    <recommendedName>
        <fullName evidence="3">Glycosyl transferase, group 1</fullName>
    </recommendedName>
</protein>
<organism evidence="1 2">
    <name type="scientific">Magnetococcus marinus (strain ATCC BAA-1437 / JCM 17883 / MC-1)</name>
    <dbReference type="NCBI Taxonomy" id="156889"/>
    <lineage>
        <taxon>Bacteria</taxon>
        <taxon>Pseudomonadati</taxon>
        <taxon>Pseudomonadota</taxon>
        <taxon>Magnetococcia</taxon>
        <taxon>Magnetococcales</taxon>
        <taxon>Magnetococcaceae</taxon>
        <taxon>Magnetococcus</taxon>
    </lineage>
</organism>
<accession>A0LC87</accession>
<reference evidence="2" key="1">
    <citation type="journal article" date="2009" name="Appl. Environ. Microbiol.">
        <title>Complete genome sequence of the chemolithoautotrophic marine magnetotactic coccus strain MC-1.</title>
        <authorList>
            <person name="Schubbe S."/>
            <person name="Williams T.J."/>
            <person name="Xie G."/>
            <person name="Kiss H.E."/>
            <person name="Brettin T.S."/>
            <person name="Martinez D."/>
            <person name="Ross C.A."/>
            <person name="Schuler D."/>
            <person name="Cox B.L."/>
            <person name="Nealson K.H."/>
            <person name="Bazylinski D.A."/>
        </authorList>
    </citation>
    <scope>NUCLEOTIDE SEQUENCE [LARGE SCALE GENOMIC DNA]</scope>
    <source>
        <strain evidence="2">ATCC BAA-1437 / JCM 17883 / MC-1</strain>
    </source>
</reference>
<name>A0LC87_MAGMM</name>
<evidence type="ECO:0000313" key="1">
    <source>
        <dbReference type="EMBL" id="ABK45580.1"/>
    </source>
</evidence>
<dbReference type="SUPFAM" id="SSF53756">
    <property type="entry name" value="UDP-Glycosyltransferase/glycogen phosphorylase"/>
    <property type="match status" value="1"/>
</dbReference>